<dbReference type="GO" id="GO:0005524">
    <property type="term" value="F:ATP binding"/>
    <property type="evidence" value="ECO:0007669"/>
    <property type="project" value="UniProtKB-KW"/>
</dbReference>
<evidence type="ECO:0000256" key="2">
    <source>
        <dbReference type="ARBA" id="ARBA00009256"/>
    </source>
</evidence>
<dbReference type="GO" id="GO:0015940">
    <property type="term" value="P:pantothenate biosynthetic process"/>
    <property type="evidence" value="ECO:0007669"/>
    <property type="project" value="UniProtKB-UniRule"/>
</dbReference>
<comment type="miscellaneous">
    <text evidence="8">The reaction proceeds by a bi uni uni bi ping pong mechanism.</text>
</comment>
<keyword evidence="8" id="KW-0963">Cytoplasm</keyword>
<feature type="binding site" evidence="8">
    <location>
        <position position="176"/>
    </location>
    <ligand>
        <name>ATP</name>
        <dbReference type="ChEBI" id="CHEBI:30616"/>
    </ligand>
</feature>
<feature type="binding site" evidence="8">
    <location>
        <begin position="147"/>
        <end position="150"/>
    </location>
    <ligand>
        <name>ATP</name>
        <dbReference type="ChEBI" id="CHEBI:30616"/>
    </ligand>
</feature>
<dbReference type="EC" id="6.3.2.1" evidence="8"/>
<keyword evidence="3 8" id="KW-0436">Ligase</keyword>
<dbReference type="PANTHER" id="PTHR21299:SF1">
    <property type="entry name" value="PANTOATE--BETA-ALANINE LIGASE"/>
    <property type="match status" value="1"/>
</dbReference>
<organism evidence="9 10">
    <name type="scientific">Adhaeretor mobilis</name>
    <dbReference type="NCBI Taxonomy" id="1930276"/>
    <lineage>
        <taxon>Bacteria</taxon>
        <taxon>Pseudomonadati</taxon>
        <taxon>Planctomycetota</taxon>
        <taxon>Planctomycetia</taxon>
        <taxon>Pirellulales</taxon>
        <taxon>Lacipirellulaceae</taxon>
        <taxon>Adhaeretor</taxon>
    </lineage>
</organism>
<evidence type="ECO:0000256" key="7">
    <source>
        <dbReference type="ARBA" id="ARBA00048258"/>
    </source>
</evidence>
<evidence type="ECO:0000256" key="6">
    <source>
        <dbReference type="ARBA" id="ARBA00022840"/>
    </source>
</evidence>
<dbReference type="Proteomes" id="UP000319852">
    <property type="component" value="Chromosome"/>
</dbReference>
<proteinExistence type="inferred from homology"/>
<dbReference type="Pfam" id="PF02569">
    <property type="entry name" value="Pantoate_ligase"/>
    <property type="match status" value="1"/>
</dbReference>
<dbReference type="SUPFAM" id="SSF52374">
    <property type="entry name" value="Nucleotidylyl transferase"/>
    <property type="match status" value="1"/>
</dbReference>
<comment type="similarity">
    <text evidence="2 8">Belongs to the pantothenate synthetase family.</text>
</comment>
<comment type="pathway">
    <text evidence="1 8">Cofactor biosynthesis; (R)-pantothenate biosynthesis; (R)-pantothenate from (R)-pantoate and beta-alanine: step 1/1.</text>
</comment>
<evidence type="ECO:0000256" key="5">
    <source>
        <dbReference type="ARBA" id="ARBA00022741"/>
    </source>
</evidence>
<protein>
    <recommendedName>
        <fullName evidence="8">Pantothenate synthetase</fullName>
        <shortName evidence="8">PS</shortName>
        <ecNumber evidence="8">6.3.2.1</ecNumber>
    </recommendedName>
    <alternativeName>
        <fullName evidence="8">Pantoate--beta-alanine ligase</fullName>
    </alternativeName>
    <alternativeName>
        <fullName evidence="8">Pantoate-activating enzyme</fullName>
    </alternativeName>
</protein>
<dbReference type="Gene3D" id="3.40.50.620">
    <property type="entry name" value="HUPs"/>
    <property type="match status" value="1"/>
</dbReference>
<dbReference type="GO" id="GO:0005829">
    <property type="term" value="C:cytosol"/>
    <property type="evidence" value="ECO:0007669"/>
    <property type="project" value="TreeGrafter"/>
</dbReference>
<keyword evidence="4 8" id="KW-0566">Pantothenate biosynthesis</keyword>
<gene>
    <name evidence="8 9" type="primary">panC</name>
    <name evidence="9" type="ORF">HG15A2_46960</name>
</gene>
<feature type="binding site" evidence="8">
    <location>
        <position position="153"/>
    </location>
    <ligand>
        <name>(R)-pantoate</name>
        <dbReference type="ChEBI" id="CHEBI:15980"/>
    </ligand>
</feature>
<feature type="binding site" evidence="8">
    <location>
        <position position="61"/>
    </location>
    <ligand>
        <name>beta-alanine</name>
        <dbReference type="ChEBI" id="CHEBI:57966"/>
    </ligand>
</feature>
<dbReference type="FunFam" id="3.30.1300.10:FF:000001">
    <property type="entry name" value="Pantothenate synthetase"/>
    <property type="match status" value="1"/>
</dbReference>
<dbReference type="InterPro" id="IPR014729">
    <property type="entry name" value="Rossmann-like_a/b/a_fold"/>
</dbReference>
<dbReference type="KEGG" id="amob:HG15A2_46960"/>
<comment type="function">
    <text evidence="8">Catalyzes the condensation of pantoate with beta-alanine in an ATP-dependent reaction via a pantoyl-adenylate intermediate.</text>
</comment>
<sequence length="282" mass="30683">METIESGNEIRAAIIAARQSGKVVGLVPTMGALHQGHLSLVDAALAECDLVAVSIFVNPTQFAPSEDLEKYPRTLEQDLSALRERGCHLVFTPQQSEIYPEGHSTTVHMEGIAKRLEGRVRPEHFDGVATVVLKLFNLMPADRAYFGQKDYQQALVIEQMIGDLNVPMELQICPTIREPDGLAMSSRNAYLSEAEREQALAIPRALQAAETEFERGERSAEVLIRNMYGVLNSAGLEANYVSIVRQGTLTPVVTLDESAVALIAAAVGSTRLIDNVILGTGE</sequence>
<comment type="subunit">
    <text evidence="8">Homodimer.</text>
</comment>
<evidence type="ECO:0000313" key="9">
    <source>
        <dbReference type="EMBL" id="QDT01354.1"/>
    </source>
</evidence>
<accession>A0A517N2J4</accession>
<comment type="subcellular location">
    <subcellularLocation>
        <location evidence="8">Cytoplasm</location>
    </subcellularLocation>
</comment>
<dbReference type="RefSeq" id="WP_145063476.1">
    <property type="nucleotide sequence ID" value="NZ_CP036263.1"/>
</dbReference>
<feature type="binding site" evidence="8">
    <location>
        <begin position="30"/>
        <end position="37"/>
    </location>
    <ligand>
        <name>ATP</name>
        <dbReference type="ChEBI" id="CHEBI:30616"/>
    </ligand>
</feature>
<keyword evidence="6 8" id="KW-0067">ATP-binding</keyword>
<dbReference type="GO" id="GO:0004592">
    <property type="term" value="F:pantoate-beta-alanine ligase activity"/>
    <property type="evidence" value="ECO:0007669"/>
    <property type="project" value="UniProtKB-UniRule"/>
</dbReference>
<feature type="binding site" evidence="8">
    <location>
        <position position="61"/>
    </location>
    <ligand>
        <name>(R)-pantoate</name>
        <dbReference type="ChEBI" id="CHEBI:15980"/>
    </ligand>
</feature>
<evidence type="ECO:0000313" key="10">
    <source>
        <dbReference type="Proteomes" id="UP000319852"/>
    </source>
</evidence>
<dbReference type="CDD" id="cd00560">
    <property type="entry name" value="PanC"/>
    <property type="match status" value="1"/>
</dbReference>
<dbReference type="AlphaFoldDB" id="A0A517N2J4"/>
<keyword evidence="10" id="KW-1185">Reference proteome</keyword>
<dbReference type="FunFam" id="3.40.50.620:FF:000013">
    <property type="entry name" value="Pantothenate synthetase"/>
    <property type="match status" value="1"/>
</dbReference>
<evidence type="ECO:0000256" key="4">
    <source>
        <dbReference type="ARBA" id="ARBA00022655"/>
    </source>
</evidence>
<comment type="catalytic activity">
    <reaction evidence="7 8">
        <text>(R)-pantoate + beta-alanine + ATP = (R)-pantothenate + AMP + diphosphate + H(+)</text>
        <dbReference type="Rhea" id="RHEA:10912"/>
        <dbReference type="ChEBI" id="CHEBI:15378"/>
        <dbReference type="ChEBI" id="CHEBI:15980"/>
        <dbReference type="ChEBI" id="CHEBI:29032"/>
        <dbReference type="ChEBI" id="CHEBI:30616"/>
        <dbReference type="ChEBI" id="CHEBI:33019"/>
        <dbReference type="ChEBI" id="CHEBI:57966"/>
        <dbReference type="ChEBI" id="CHEBI:456215"/>
        <dbReference type="EC" id="6.3.2.1"/>
    </reaction>
</comment>
<name>A0A517N2J4_9BACT</name>
<evidence type="ECO:0000256" key="1">
    <source>
        <dbReference type="ARBA" id="ARBA00004990"/>
    </source>
</evidence>
<evidence type="ECO:0000256" key="8">
    <source>
        <dbReference type="HAMAP-Rule" id="MF_00158"/>
    </source>
</evidence>
<dbReference type="Gene3D" id="3.30.1300.10">
    <property type="entry name" value="Pantoate-beta-alanine ligase, C-terminal domain"/>
    <property type="match status" value="1"/>
</dbReference>
<dbReference type="InterPro" id="IPR003721">
    <property type="entry name" value="Pantoate_ligase"/>
</dbReference>
<dbReference type="UniPathway" id="UPA00028">
    <property type="reaction ID" value="UER00005"/>
</dbReference>
<dbReference type="EMBL" id="CP036263">
    <property type="protein sequence ID" value="QDT01354.1"/>
    <property type="molecule type" value="Genomic_DNA"/>
</dbReference>
<dbReference type="NCBIfam" id="TIGR00018">
    <property type="entry name" value="panC"/>
    <property type="match status" value="1"/>
</dbReference>
<dbReference type="InterPro" id="IPR042176">
    <property type="entry name" value="Pantoate_ligase_C"/>
</dbReference>
<keyword evidence="5 8" id="KW-0547">Nucleotide-binding</keyword>
<feature type="binding site" evidence="8">
    <location>
        <begin position="184"/>
        <end position="187"/>
    </location>
    <ligand>
        <name>ATP</name>
        <dbReference type="ChEBI" id="CHEBI:30616"/>
    </ligand>
</feature>
<dbReference type="HAMAP" id="MF_00158">
    <property type="entry name" value="PanC"/>
    <property type="match status" value="1"/>
</dbReference>
<feature type="active site" description="Proton donor" evidence="8">
    <location>
        <position position="37"/>
    </location>
</feature>
<dbReference type="OrthoDB" id="9773087at2"/>
<dbReference type="PANTHER" id="PTHR21299">
    <property type="entry name" value="CYTIDYLATE KINASE/PANTOATE-BETA-ALANINE LIGASE"/>
    <property type="match status" value="1"/>
</dbReference>
<evidence type="ECO:0000256" key="3">
    <source>
        <dbReference type="ARBA" id="ARBA00022598"/>
    </source>
</evidence>
<reference evidence="9 10" key="1">
    <citation type="submission" date="2019-02" db="EMBL/GenBank/DDBJ databases">
        <title>Deep-cultivation of Planctomycetes and their phenomic and genomic characterization uncovers novel biology.</title>
        <authorList>
            <person name="Wiegand S."/>
            <person name="Jogler M."/>
            <person name="Boedeker C."/>
            <person name="Pinto D."/>
            <person name="Vollmers J."/>
            <person name="Rivas-Marin E."/>
            <person name="Kohn T."/>
            <person name="Peeters S.H."/>
            <person name="Heuer A."/>
            <person name="Rast P."/>
            <person name="Oberbeckmann S."/>
            <person name="Bunk B."/>
            <person name="Jeske O."/>
            <person name="Meyerdierks A."/>
            <person name="Storesund J.E."/>
            <person name="Kallscheuer N."/>
            <person name="Luecker S."/>
            <person name="Lage O.M."/>
            <person name="Pohl T."/>
            <person name="Merkel B.J."/>
            <person name="Hornburger P."/>
            <person name="Mueller R.-W."/>
            <person name="Bruemmer F."/>
            <person name="Labrenz M."/>
            <person name="Spormann A.M."/>
            <person name="Op den Camp H."/>
            <person name="Overmann J."/>
            <person name="Amann R."/>
            <person name="Jetten M.S.M."/>
            <person name="Mascher T."/>
            <person name="Medema M.H."/>
            <person name="Devos D.P."/>
            <person name="Kaster A.-K."/>
            <person name="Ovreas L."/>
            <person name="Rohde M."/>
            <person name="Galperin M.Y."/>
            <person name="Jogler C."/>
        </authorList>
    </citation>
    <scope>NUCLEOTIDE SEQUENCE [LARGE SCALE GENOMIC DNA]</scope>
    <source>
        <strain evidence="9 10">HG15A2</strain>
    </source>
</reference>